<protein>
    <submittedName>
        <fullName evidence="2">Uncharacterized protein</fullName>
    </submittedName>
</protein>
<evidence type="ECO:0000313" key="2">
    <source>
        <dbReference type="EMBL" id="CAD7701119.1"/>
    </source>
</evidence>
<dbReference type="EMBL" id="CAJHUC010001438">
    <property type="protein sequence ID" value="CAD7701119.1"/>
    <property type="molecule type" value="Genomic_DNA"/>
</dbReference>
<dbReference type="PANTHER" id="PTHR32002">
    <property type="entry name" value="PROTEIN NLP8"/>
    <property type="match status" value="1"/>
</dbReference>
<feature type="compositionally biased region" description="Low complexity" evidence="1">
    <location>
        <begin position="230"/>
        <end position="239"/>
    </location>
</feature>
<dbReference type="Proteomes" id="UP000708148">
    <property type="component" value="Unassembled WGS sequence"/>
</dbReference>
<organism evidence="2 3">
    <name type="scientific">Ostreobium quekettii</name>
    <dbReference type="NCBI Taxonomy" id="121088"/>
    <lineage>
        <taxon>Eukaryota</taxon>
        <taxon>Viridiplantae</taxon>
        <taxon>Chlorophyta</taxon>
        <taxon>core chlorophytes</taxon>
        <taxon>Ulvophyceae</taxon>
        <taxon>TCBD clade</taxon>
        <taxon>Bryopsidales</taxon>
        <taxon>Ostreobineae</taxon>
        <taxon>Ostreobiaceae</taxon>
        <taxon>Ostreobium</taxon>
    </lineage>
</organism>
<evidence type="ECO:0000256" key="1">
    <source>
        <dbReference type="SAM" id="MobiDB-lite"/>
    </source>
</evidence>
<gene>
    <name evidence="2" type="ORF">OSTQU699_LOCUS6478</name>
</gene>
<dbReference type="OrthoDB" id="6270329at2759"/>
<dbReference type="GO" id="GO:0003700">
    <property type="term" value="F:DNA-binding transcription factor activity"/>
    <property type="evidence" value="ECO:0007669"/>
    <property type="project" value="InterPro"/>
</dbReference>
<evidence type="ECO:0000313" key="3">
    <source>
        <dbReference type="Proteomes" id="UP000708148"/>
    </source>
</evidence>
<dbReference type="AlphaFoldDB" id="A0A8S1J233"/>
<sequence>MANAGPFRKRMARVVVDLNNQLADSQSGSLIQIWMPDRTEGSSQLQTQGLPYAVTGTGDLLALFRCISCRYHFSTDVMQPKLLGAPGRVYTTLEPEMCNDLQKYQKQIYLRVSEAQRCMVHSTLVMPFFETAARERPIGVLEVIKTSKNVAFNDLIDRCIAALHRVDLYSSDLDYRNLEIGLRQWPLDVDNSLMEVAPRVQIEELPVDGEEASGTGENSSEASPLKARRSSSQIKSCSSPDMDNAATSNPEKGENWDVTGFEVSKLRMELARLRLGEEKLTLRHSCLVDLST</sequence>
<reference evidence="2" key="1">
    <citation type="submission" date="2020-12" db="EMBL/GenBank/DDBJ databases">
        <authorList>
            <person name="Iha C."/>
        </authorList>
    </citation>
    <scope>NUCLEOTIDE SEQUENCE</scope>
</reference>
<name>A0A8S1J233_9CHLO</name>
<keyword evidence="3" id="KW-1185">Reference proteome</keyword>
<dbReference type="InterPro" id="IPR045012">
    <property type="entry name" value="NLP"/>
</dbReference>
<comment type="caution">
    <text evidence="2">The sequence shown here is derived from an EMBL/GenBank/DDBJ whole genome shotgun (WGS) entry which is preliminary data.</text>
</comment>
<proteinExistence type="predicted"/>
<accession>A0A8S1J233</accession>
<dbReference type="PANTHER" id="PTHR32002:SF41">
    <property type="entry name" value="PROTEIN NLP8"/>
    <property type="match status" value="1"/>
</dbReference>
<feature type="region of interest" description="Disordered" evidence="1">
    <location>
        <begin position="205"/>
        <end position="256"/>
    </location>
</feature>